<dbReference type="PhylomeDB" id="E9HFI5"/>
<keyword evidence="1" id="KW-1199">Hemostasis impairing toxin</keyword>
<evidence type="ECO:0000256" key="2">
    <source>
        <dbReference type="PIRSR" id="PIRSR600101-1"/>
    </source>
</evidence>
<evidence type="ECO:0000256" key="3">
    <source>
        <dbReference type="PIRSR" id="PIRSR600101-2"/>
    </source>
</evidence>
<feature type="active site" description="Nucleophile" evidence="2">
    <location>
        <position position="393"/>
    </location>
</feature>
<dbReference type="PRINTS" id="PR01210">
    <property type="entry name" value="GGTRANSPTASE"/>
</dbReference>
<dbReference type="GO" id="GO:0006751">
    <property type="term" value="P:glutathione catabolic process"/>
    <property type="evidence" value="ECO:0000318"/>
    <property type="project" value="GO_Central"/>
</dbReference>
<dbReference type="GO" id="GO:0005886">
    <property type="term" value="C:plasma membrane"/>
    <property type="evidence" value="ECO:0000318"/>
    <property type="project" value="GO_Central"/>
</dbReference>
<protein>
    <recommendedName>
        <fullName evidence="7">Gamma-glutamyltransferase</fullName>
    </recommendedName>
</protein>
<keyword evidence="4" id="KW-0472">Membrane</keyword>
<evidence type="ECO:0000313" key="5">
    <source>
        <dbReference type="EMBL" id="EFX69499.1"/>
    </source>
</evidence>
<sequence>MTNRKKLLTRIFWTTVALVLMALLGVGMIFEIFDLKKVTTPSKLGKFKKAAVSSGGIPCSKIGRVVLEDGGNAVDSAIATAFCIGAVNPQSAGIGGGFFMTLYDPVNQTAQCLDAREVAPIAATKNMFQKKSSSSQYGGLAVAVPGELAGYWAAHQKYGKLPWSRLVLPTAEMVEKGIEVNSHLANALKVEQKLIMEEPSMRVFLNEETGQVKKLGEVVKNPTFAQTLKTIASEGVGSFYNGILGDTLVENIQKKGGIITKEDLMQYRPEWKAPIKVELKNKITVYSMPTPGSGILTAFILNILDGHIESENTGRSSRDPTNYHRIAEAFKHAFAQRSKLADPHFVPEVNELIDILSSKALASETYAKINDSFTSNNPEFYGAVSYSPEDHGTSHISVLDGNGMAVAITSTLNHFFGAGFASEQTGIILNAEMDDFSTPNVHKYEMPPSPVNFIEPGKRPLSSMTPTILVNSTTGRVRSVIGAAGGTKITTATAYAIIRNLWFGETIKEAIDSPRIHHQLFPMNFQYEKGFSTDIIKDMVERGHNVTDGEYTGGATVCGVTVEKDGFIYANSDWGKSGGVDGIDAI</sequence>
<dbReference type="InterPro" id="IPR029055">
    <property type="entry name" value="Ntn_hydrolases_N"/>
</dbReference>
<feature type="binding site" evidence="3">
    <location>
        <position position="486"/>
    </location>
    <ligand>
        <name>L-glutamate</name>
        <dbReference type="ChEBI" id="CHEBI:29985"/>
    </ligand>
</feature>
<evidence type="ECO:0008006" key="7">
    <source>
        <dbReference type="Google" id="ProtNLM"/>
    </source>
</evidence>
<proteinExistence type="predicted"/>
<dbReference type="HOGENOM" id="CLU_014813_4_1_1"/>
<dbReference type="InterPro" id="IPR043138">
    <property type="entry name" value="GGT_lsub"/>
</dbReference>
<keyword evidence="1" id="KW-0800">Toxin</keyword>
<dbReference type="PANTHER" id="PTHR11686:SF9">
    <property type="entry name" value="RE13973P"/>
    <property type="match status" value="1"/>
</dbReference>
<feature type="binding site" evidence="3">
    <location>
        <position position="116"/>
    </location>
    <ligand>
        <name>L-glutamate</name>
        <dbReference type="ChEBI" id="CHEBI:29985"/>
    </ligand>
</feature>
<feature type="binding site" evidence="3">
    <location>
        <begin position="462"/>
        <end position="463"/>
    </location>
    <ligand>
        <name>L-glutamate</name>
        <dbReference type="ChEBI" id="CHEBI:29985"/>
    </ligand>
</feature>
<dbReference type="KEGG" id="dpx:DAPPUDRAFT_258510"/>
<organism evidence="5 6">
    <name type="scientific">Daphnia pulex</name>
    <name type="common">Water flea</name>
    <dbReference type="NCBI Taxonomy" id="6669"/>
    <lineage>
        <taxon>Eukaryota</taxon>
        <taxon>Metazoa</taxon>
        <taxon>Ecdysozoa</taxon>
        <taxon>Arthropoda</taxon>
        <taxon>Crustacea</taxon>
        <taxon>Branchiopoda</taxon>
        <taxon>Diplostraca</taxon>
        <taxon>Cladocera</taxon>
        <taxon>Anomopoda</taxon>
        <taxon>Daphniidae</taxon>
        <taxon>Daphnia</taxon>
    </lineage>
</organism>
<dbReference type="OrthoDB" id="1081007at2759"/>
<keyword evidence="4" id="KW-1133">Transmembrane helix</keyword>
<feature type="transmembrane region" description="Helical" evidence="4">
    <location>
        <begin position="12"/>
        <end position="33"/>
    </location>
</feature>
<gene>
    <name evidence="5" type="ORF">DAPPUDRAFT_258510</name>
</gene>
<dbReference type="PANTHER" id="PTHR11686">
    <property type="entry name" value="GAMMA GLUTAMYL TRANSPEPTIDASE"/>
    <property type="match status" value="1"/>
</dbReference>
<dbReference type="GO" id="GO:0036374">
    <property type="term" value="F:glutathione hydrolase activity"/>
    <property type="evidence" value="ECO:0000318"/>
    <property type="project" value="GO_Central"/>
</dbReference>
<keyword evidence="4" id="KW-0812">Transmembrane</keyword>
<dbReference type="STRING" id="6669.E9HFI5"/>
<keyword evidence="6" id="KW-1185">Reference proteome</keyword>
<dbReference type="FunCoup" id="E9HFI5">
    <property type="interactions" value="127"/>
</dbReference>
<dbReference type="NCBIfam" id="TIGR00066">
    <property type="entry name" value="g_glut_trans"/>
    <property type="match status" value="1"/>
</dbReference>
<dbReference type="SUPFAM" id="SSF56235">
    <property type="entry name" value="N-terminal nucleophile aminohydrolases (Ntn hydrolases)"/>
    <property type="match status" value="1"/>
</dbReference>
<dbReference type="Gene3D" id="3.60.20.40">
    <property type="match status" value="1"/>
</dbReference>
<feature type="binding site" evidence="3">
    <location>
        <begin position="411"/>
        <end position="413"/>
    </location>
    <ligand>
        <name>L-glutamate</name>
        <dbReference type="ChEBI" id="CHEBI:29985"/>
    </ligand>
</feature>
<dbReference type="Gene3D" id="1.10.246.130">
    <property type="match status" value="1"/>
</dbReference>
<evidence type="ECO:0000256" key="1">
    <source>
        <dbReference type="ARBA" id="ARBA00084097"/>
    </source>
</evidence>
<keyword evidence="1" id="KW-1202">Platelet aggregation activating toxin</keyword>
<dbReference type="FunFam" id="1.10.246.130:FF:000001">
    <property type="entry name" value="Gamma-glutamyltransferase 5 isoform 1"/>
    <property type="match status" value="1"/>
</dbReference>
<dbReference type="InParanoid" id="E9HFI5"/>
<dbReference type="OMA" id="QAQIFTR"/>
<dbReference type="EMBL" id="GL732636">
    <property type="protein sequence ID" value="EFX69499.1"/>
    <property type="molecule type" value="Genomic_DNA"/>
</dbReference>
<evidence type="ECO:0000313" key="6">
    <source>
        <dbReference type="Proteomes" id="UP000000305"/>
    </source>
</evidence>
<evidence type="ECO:0000256" key="4">
    <source>
        <dbReference type="SAM" id="Phobius"/>
    </source>
</evidence>
<accession>E9HFI5</accession>
<feature type="binding site" evidence="3">
    <location>
        <position position="435"/>
    </location>
    <ligand>
        <name>L-glutamate</name>
        <dbReference type="ChEBI" id="CHEBI:29985"/>
    </ligand>
</feature>
<dbReference type="FunFam" id="3.60.20.40:FF:000001">
    <property type="entry name" value="Gamma-glutamyltranspeptidase 1"/>
    <property type="match status" value="1"/>
</dbReference>
<dbReference type="eggNOG" id="KOG2410">
    <property type="taxonomic scope" value="Eukaryota"/>
</dbReference>
<dbReference type="InterPro" id="IPR000101">
    <property type="entry name" value="GGT_peptidase"/>
</dbReference>
<dbReference type="AlphaFoldDB" id="E9HFI5"/>
<reference evidence="5 6" key="1">
    <citation type="journal article" date="2011" name="Science">
        <title>The ecoresponsive genome of Daphnia pulex.</title>
        <authorList>
            <person name="Colbourne J.K."/>
            <person name="Pfrender M.E."/>
            <person name="Gilbert D."/>
            <person name="Thomas W.K."/>
            <person name="Tucker A."/>
            <person name="Oakley T.H."/>
            <person name="Tokishita S."/>
            <person name="Aerts A."/>
            <person name="Arnold G.J."/>
            <person name="Basu M.K."/>
            <person name="Bauer D.J."/>
            <person name="Caceres C.E."/>
            <person name="Carmel L."/>
            <person name="Casola C."/>
            <person name="Choi J.H."/>
            <person name="Detter J.C."/>
            <person name="Dong Q."/>
            <person name="Dusheyko S."/>
            <person name="Eads B.D."/>
            <person name="Frohlich T."/>
            <person name="Geiler-Samerotte K.A."/>
            <person name="Gerlach D."/>
            <person name="Hatcher P."/>
            <person name="Jogdeo S."/>
            <person name="Krijgsveld J."/>
            <person name="Kriventseva E.V."/>
            <person name="Kultz D."/>
            <person name="Laforsch C."/>
            <person name="Lindquist E."/>
            <person name="Lopez J."/>
            <person name="Manak J.R."/>
            <person name="Muller J."/>
            <person name="Pangilinan J."/>
            <person name="Patwardhan R.P."/>
            <person name="Pitluck S."/>
            <person name="Pritham E.J."/>
            <person name="Rechtsteiner A."/>
            <person name="Rho M."/>
            <person name="Rogozin I.B."/>
            <person name="Sakarya O."/>
            <person name="Salamov A."/>
            <person name="Schaack S."/>
            <person name="Shapiro H."/>
            <person name="Shiga Y."/>
            <person name="Skalitzky C."/>
            <person name="Smith Z."/>
            <person name="Souvorov A."/>
            <person name="Sung W."/>
            <person name="Tang Z."/>
            <person name="Tsuchiya D."/>
            <person name="Tu H."/>
            <person name="Vos H."/>
            <person name="Wang M."/>
            <person name="Wolf Y.I."/>
            <person name="Yamagata H."/>
            <person name="Yamada T."/>
            <person name="Ye Y."/>
            <person name="Shaw J.R."/>
            <person name="Andrews J."/>
            <person name="Crease T.J."/>
            <person name="Tang H."/>
            <person name="Lucas S.M."/>
            <person name="Robertson H.M."/>
            <person name="Bork P."/>
            <person name="Koonin E.V."/>
            <person name="Zdobnov E.M."/>
            <person name="Grigoriev I.V."/>
            <person name="Lynch M."/>
            <person name="Boore J.L."/>
        </authorList>
    </citation>
    <scope>NUCLEOTIDE SEQUENCE [LARGE SCALE GENOMIC DNA]</scope>
</reference>
<dbReference type="Proteomes" id="UP000000305">
    <property type="component" value="Unassembled WGS sequence"/>
</dbReference>
<dbReference type="Pfam" id="PF01019">
    <property type="entry name" value="G_glu_transpept"/>
    <property type="match status" value="1"/>
</dbReference>
<dbReference type="MEROPS" id="T03.005"/>
<dbReference type="InterPro" id="IPR043137">
    <property type="entry name" value="GGT_ssub_C"/>
</dbReference>
<name>E9HFI5_DAPPU</name>